<evidence type="ECO:0000256" key="1">
    <source>
        <dbReference type="SAM" id="MobiDB-lite"/>
    </source>
</evidence>
<organism evidence="2 3">
    <name type="scientific">Stigmatella aurantiaca (strain DW4/3-1)</name>
    <dbReference type="NCBI Taxonomy" id="378806"/>
    <lineage>
        <taxon>Bacteria</taxon>
        <taxon>Pseudomonadati</taxon>
        <taxon>Myxococcota</taxon>
        <taxon>Myxococcia</taxon>
        <taxon>Myxococcales</taxon>
        <taxon>Cystobacterineae</taxon>
        <taxon>Archangiaceae</taxon>
        <taxon>Stigmatella</taxon>
    </lineage>
</organism>
<dbReference type="InterPro" id="IPR001938">
    <property type="entry name" value="Thaumatin"/>
</dbReference>
<dbReference type="AlphaFoldDB" id="Q08NU3"/>
<gene>
    <name evidence="2" type="ORF">STIAU_1917</name>
</gene>
<dbReference type="EMBL" id="AAMD01000266">
    <property type="protein sequence ID" value="EAU62149.1"/>
    <property type="molecule type" value="Genomic_DNA"/>
</dbReference>
<proteinExistence type="predicted"/>
<protein>
    <submittedName>
        <fullName evidence="2">Uncharacterized protein</fullName>
    </submittedName>
</protein>
<dbReference type="Proteomes" id="UP000032702">
    <property type="component" value="Unassembled WGS sequence"/>
</dbReference>
<dbReference type="SMART" id="SM00205">
    <property type="entry name" value="THN"/>
    <property type="match status" value="1"/>
</dbReference>
<feature type="compositionally biased region" description="Polar residues" evidence="1">
    <location>
        <begin position="175"/>
        <end position="190"/>
    </location>
</feature>
<feature type="compositionally biased region" description="Low complexity" evidence="1">
    <location>
        <begin position="25"/>
        <end position="39"/>
    </location>
</feature>
<comment type="caution">
    <text evidence="2">The sequence shown here is derived from an EMBL/GenBank/DDBJ whole genome shotgun (WGS) entry which is preliminary data.</text>
</comment>
<feature type="compositionally biased region" description="Polar residues" evidence="1">
    <location>
        <begin position="1"/>
        <end position="10"/>
    </location>
</feature>
<dbReference type="PATRIC" id="fig|378806.16.peg.909"/>
<dbReference type="SUPFAM" id="SSF49870">
    <property type="entry name" value="Osmotin, thaumatin-like protein"/>
    <property type="match status" value="1"/>
</dbReference>
<accession>Q08NU3</accession>
<feature type="region of interest" description="Disordered" evidence="1">
    <location>
        <begin position="166"/>
        <end position="193"/>
    </location>
</feature>
<feature type="region of interest" description="Disordered" evidence="1">
    <location>
        <begin position="1"/>
        <end position="75"/>
    </location>
</feature>
<feature type="compositionally biased region" description="Polar residues" evidence="1">
    <location>
        <begin position="61"/>
        <end position="75"/>
    </location>
</feature>
<name>Q08NU3_STIAD</name>
<dbReference type="Gene3D" id="2.60.110.10">
    <property type="entry name" value="Thaumatin"/>
    <property type="match status" value="1"/>
</dbReference>
<evidence type="ECO:0000313" key="2">
    <source>
        <dbReference type="EMBL" id="EAU62149.1"/>
    </source>
</evidence>
<dbReference type="InterPro" id="IPR037176">
    <property type="entry name" value="Osmotin/thaumatin-like_sf"/>
</dbReference>
<sequence length="357" mass="35493">MCSYSGQQAPARSLPPRSRGTPAMSISSVSRSPVSFPSSAPQTAPVPAQSQQTPGLEALSTPRSNPLQSLLQTDSFDAGGSQGSLAALSKGFEQISQLLNKAVELLGGANAGGDLAAPELGGGVPELGDAAAAGAAPAAAADAAAAAAPAGAAPAAAADAAPAGAAPVAPAGASKNASKTGNTMEFTNDGTKPMEIKFTPNAGGQEIEPLTLQPGESVTKEFPQGWSGNFRSTAGDGAAATLGEVAFNGGENQTYYDVSYIEGNNASMTIAPESGGRVSGTLDNLAAGAPDSIKAKTADGTAYGVKKTTTSDVQDAAVVDYYRQHVGADQGYVVPKDDLSTLGTGDTHLSVHLKDVF</sequence>
<reference evidence="2 3" key="1">
    <citation type="submission" date="2006-04" db="EMBL/GenBank/DDBJ databases">
        <authorList>
            <person name="Nierman W.C."/>
        </authorList>
    </citation>
    <scope>NUCLEOTIDE SEQUENCE [LARGE SCALE GENOMIC DNA]</scope>
    <source>
        <strain evidence="2 3">DW4/3-1</strain>
    </source>
</reference>
<evidence type="ECO:0000313" key="3">
    <source>
        <dbReference type="Proteomes" id="UP000032702"/>
    </source>
</evidence>